<evidence type="ECO:0000313" key="2">
    <source>
        <dbReference type="Proteomes" id="UP000274429"/>
    </source>
</evidence>
<proteinExistence type="predicted"/>
<gene>
    <name evidence="1" type="ORF">TTAC_LOCUS5730</name>
</gene>
<reference evidence="1 2" key="2">
    <citation type="submission" date="2018-11" db="EMBL/GenBank/DDBJ databases">
        <authorList>
            <consortium name="Pathogen Informatics"/>
        </authorList>
    </citation>
    <scope>NUCLEOTIDE SEQUENCE [LARGE SCALE GENOMIC DNA]</scope>
</reference>
<evidence type="ECO:0000313" key="1">
    <source>
        <dbReference type="EMBL" id="VDM27549.1"/>
    </source>
</evidence>
<keyword evidence="2" id="KW-1185">Reference proteome</keyword>
<protein>
    <submittedName>
        <fullName evidence="1 3">Uncharacterized protein</fullName>
    </submittedName>
</protein>
<dbReference type="AlphaFoldDB" id="A0A0R3WYA7"/>
<evidence type="ECO:0000313" key="3">
    <source>
        <dbReference type="WBParaSite" id="TTAC_0000574701-mRNA-1"/>
    </source>
</evidence>
<reference evidence="3" key="1">
    <citation type="submission" date="2017-02" db="UniProtKB">
        <authorList>
            <consortium name="WormBaseParasite"/>
        </authorList>
    </citation>
    <scope>IDENTIFICATION</scope>
</reference>
<accession>A0A0R3WYA7</accession>
<organism evidence="3">
    <name type="scientific">Hydatigena taeniaeformis</name>
    <name type="common">Feline tapeworm</name>
    <name type="synonym">Taenia taeniaeformis</name>
    <dbReference type="NCBI Taxonomy" id="6205"/>
    <lineage>
        <taxon>Eukaryota</taxon>
        <taxon>Metazoa</taxon>
        <taxon>Spiralia</taxon>
        <taxon>Lophotrochozoa</taxon>
        <taxon>Platyhelminthes</taxon>
        <taxon>Cestoda</taxon>
        <taxon>Eucestoda</taxon>
        <taxon>Cyclophyllidea</taxon>
        <taxon>Taeniidae</taxon>
        <taxon>Hydatigera</taxon>
    </lineage>
</organism>
<dbReference type="EMBL" id="UYWX01008793">
    <property type="protein sequence ID" value="VDM27549.1"/>
    <property type="molecule type" value="Genomic_DNA"/>
</dbReference>
<dbReference type="STRING" id="6205.A0A0R3WYA7"/>
<name>A0A0R3WYA7_HYDTA</name>
<dbReference type="Proteomes" id="UP000274429">
    <property type="component" value="Unassembled WGS sequence"/>
</dbReference>
<dbReference type="OrthoDB" id="10039716at2759"/>
<dbReference type="WBParaSite" id="TTAC_0000574701-mRNA-1">
    <property type="protein sequence ID" value="TTAC_0000574701-mRNA-1"/>
    <property type="gene ID" value="TTAC_0000574701"/>
</dbReference>
<sequence length="129" mass="14350">MIFKFNAADRTTTTDITMVPFSPSHSQAEDFRQYRTESGFHPKAYDTFATTSFYAGSGGSRWDTGEAHLYPPRGESYYEPSAAQYASYFTGATTLGPPVHPFATGREEFDFPNGSIQQSYNGGMLQEIK</sequence>